<comment type="caution">
    <text evidence="2">The sequence shown here is derived from an EMBL/GenBank/DDBJ whole genome shotgun (WGS) entry which is preliminary data.</text>
</comment>
<evidence type="ECO:0000256" key="1">
    <source>
        <dbReference type="SAM" id="MobiDB-lite"/>
    </source>
</evidence>
<feature type="compositionally biased region" description="Low complexity" evidence="1">
    <location>
        <begin position="252"/>
        <end position="264"/>
    </location>
</feature>
<evidence type="ECO:0000313" key="3">
    <source>
        <dbReference type="Proteomes" id="UP000237246"/>
    </source>
</evidence>
<reference evidence="2 3" key="1">
    <citation type="submission" date="2018-01" db="EMBL/GenBank/DDBJ databases">
        <title>Comparison of the Chinese Bamboo Partridge and Red Junglefowl genome sequences highlights the importance of demography in genome evolution.</title>
        <authorList>
            <person name="Tiley G.P."/>
            <person name="Kimball R.T."/>
            <person name="Braun E.L."/>
            <person name="Burleigh J.G."/>
        </authorList>
    </citation>
    <scope>NUCLEOTIDE SEQUENCE [LARGE SCALE GENOMIC DNA]</scope>
    <source>
        <strain evidence="2">RTK389</strain>
        <tissue evidence="2">Blood</tissue>
    </source>
</reference>
<evidence type="ECO:0000313" key="2">
    <source>
        <dbReference type="EMBL" id="POI31360.1"/>
    </source>
</evidence>
<feature type="compositionally biased region" description="Basic and acidic residues" evidence="1">
    <location>
        <begin position="56"/>
        <end position="72"/>
    </location>
</feature>
<name>A0A2P4T4R0_BAMTH</name>
<feature type="non-terminal residue" evidence="2">
    <location>
        <position position="1"/>
    </location>
</feature>
<protein>
    <submittedName>
        <fullName evidence="2">Uncharacterized protein</fullName>
    </submittedName>
</protein>
<dbReference type="OrthoDB" id="8939548at2759"/>
<dbReference type="PANTHER" id="PTHR24637">
    <property type="entry name" value="COLLAGEN"/>
    <property type="match status" value="1"/>
</dbReference>
<feature type="region of interest" description="Disordered" evidence="1">
    <location>
        <begin position="42"/>
        <end position="125"/>
    </location>
</feature>
<gene>
    <name evidence="2" type="ORF">CIB84_004889</name>
</gene>
<proteinExistence type="predicted"/>
<dbReference type="PANTHER" id="PTHR24637:SF421">
    <property type="entry name" value="CUTICLE COLLAGEN DPY-2"/>
    <property type="match status" value="1"/>
</dbReference>
<sequence>YTPEDFIEYDYEYGDADYKETESVTEGPPLFEETIAQTEKKKAMVKKKKKTVATSSKDKSQKATTKKSEKYASKKKKSYQAATKDKLGANTVDEFQEYSIAENDYGPQTEAPSRTTEANEQNPVEEVFAEEYITGEDYDKKTEETEYGSRGVDLSEFDLLVDGDLGEYDFYEYKEYEEKPTDSTNEEFGPGVPAETDITETSVTQHGAYGEKGQKGEPAVIEPGLTGPPGLQGPVGPPGDPGERGPPGRPGLPGADGLAGPPGTMLMLPFRFGGDGEKGPTISAQEAQAQAILQQARIAMRGPPGPMGLTGRPGPVVCKQNRGMNLRTP</sequence>
<feature type="region of interest" description="Disordered" evidence="1">
    <location>
        <begin position="176"/>
        <end position="264"/>
    </location>
</feature>
<dbReference type="Proteomes" id="UP000237246">
    <property type="component" value="Unassembled WGS sequence"/>
</dbReference>
<keyword evidence="3" id="KW-1185">Reference proteome</keyword>
<dbReference type="AlphaFoldDB" id="A0A2P4T4R0"/>
<feature type="compositionally biased region" description="Low complexity" evidence="1">
    <location>
        <begin position="222"/>
        <end position="234"/>
    </location>
</feature>
<dbReference type="EMBL" id="PPHD01008871">
    <property type="protein sequence ID" value="POI31360.1"/>
    <property type="molecule type" value="Genomic_DNA"/>
</dbReference>
<feature type="compositionally biased region" description="Polar residues" evidence="1">
    <location>
        <begin position="110"/>
        <end position="122"/>
    </location>
</feature>
<organism evidence="2 3">
    <name type="scientific">Bambusicola thoracicus</name>
    <name type="common">Chinese bamboo-partridge</name>
    <name type="synonym">Perdix thoracica</name>
    <dbReference type="NCBI Taxonomy" id="9083"/>
    <lineage>
        <taxon>Eukaryota</taxon>
        <taxon>Metazoa</taxon>
        <taxon>Chordata</taxon>
        <taxon>Craniata</taxon>
        <taxon>Vertebrata</taxon>
        <taxon>Euteleostomi</taxon>
        <taxon>Archelosauria</taxon>
        <taxon>Archosauria</taxon>
        <taxon>Dinosauria</taxon>
        <taxon>Saurischia</taxon>
        <taxon>Theropoda</taxon>
        <taxon>Coelurosauria</taxon>
        <taxon>Aves</taxon>
        <taxon>Neognathae</taxon>
        <taxon>Galloanserae</taxon>
        <taxon>Galliformes</taxon>
        <taxon>Phasianidae</taxon>
        <taxon>Perdicinae</taxon>
        <taxon>Bambusicola</taxon>
    </lineage>
</organism>
<accession>A0A2P4T4R0</accession>